<organism evidence="2 3">
    <name type="scientific">Berryella intestinalis</name>
    <dbReference type="NCBI Taxonomy" id="1531429"/>
    <lineage>
        <taxon>Bacteria</taxon>
        <taxon>Bacillati</taxon>
        <taxon>Actinomycetota</taxon>
        <taxon>Coriobacteriia</taxon>
        <taxon>Eggerthellales</taxon>
        <taxon>Eggerthellaceae</taxon>
        <taxon>Berryella</taxon>
    </lineage>
</organism>
<evidence type="ECO:0000313" key="2">
    <source>
        <dbReference type="EMBL" id="AJC12270.1"/>
    </source>
</evidence>
<gene>
    <name evidence="2" type="ORF">JI75_05955</name>
</gene>
<name>A0A0A8B4D5_9ACTN</name>
<dbReference type="InterPro" id="IPR027417">
    <property type="entry name" value="P-loop_NTPase"/>
</dbReference>
<dbReference type="Pfam" id="PF01656">
    <property type="entry name" value="CbiA"/>
    <property type="match status" value="1"/>
</dbReference>
<evidence type="ECO:0000313" key="3">
    <source>
        <dbReference type="Proteomes" id="UP000031121"/>
    </source>
</evidence>
<feature type="domain" description="CobQ/CobB/MinD/ParA nucleotide binding" evidence="1">
    <location>
        <begin position="4"/>
        <end position="151"/>
    </location>
</feature>
<sequence length="195" mass="21133">MKTIAVVCEKGGTGKSVIANELYESYVRQGVPASLYSLDGQYKDASSSKKVEDAEVAIVDTPGVLTDNLSDLVSGADVIVIPVRPTPNDIEPFTRTVSIVTKNTNAPLVIVVNGTNRFRMCASFMAWLEKKSWAKNVVKVPQSEAIVQAQGMQKSVVSVDRHGAAAEAVRTMCRKVSILAGLPFEKKQLKRIDTH</sequence>
<protein>
    <recommendedName>
        <fullName evidence="1">CobQ/CobB/MinD/ParA nucleotide binding domain-containing protein</fullName>
    </recommendedName>
</protein>
<dbReference type="EMBL" id="CP009302">
    <property type="protein sequence ID" value="AJC12270.1"/>
    <property type="molecule type" value="Genomic_DNA"/>
</dbReference>
<dbReference type="OrthoDB" id="3173068at2"/>
<accession>A0A0A8B4D5</accession>
<dbReference type="PANTHER" id="PTHR13696">
    <property type="entry name" value="P-LOOP CONTAINING NUCLEOSIDE TRIPHOSPHATE HYDROLASE"/>
    <property type="match status" value="1"/>
</dbReference>
<keyword evidence="3" id="KW-1185">Reference proteome</keyword>
<dbReference type="Gene3D" id="3.40.50.300">
    <property type="entry name" value="P-loop containing nucleotide triphosphate hydrolases"/>
    <property type="match status" value="1"/>
</dbReference>
<dbReference type="AlphaFoldDB" id="A0A0A8B4D5"/>
<dbReference type="KEGG" id="cbac:JI75_05955"/>
<evidence type="ECO:0000259" key="1">
    <source>
        <dbReference type="Pfam" id="PF01656"/>
    </source>
</evidence>
<dbReference type="SUPFAM" id="SSF52540">
    <property type="entry name" value="P-loop containing nucleoside triphosphate hydrolases"/>
    <property type="match status" value="1"/>
</dbReference>
<dbReference type="Proteomes" id="UP000031121">
    <property type="component" value="Chromosome"/>
</dbReference>
<dbReference type="RefSeq" id="WP_039689470.1">
    <property type="nucleotide sequence ID" value="NZ_CP009302.1"/>
</dbReference>
<dbReference type="HOGENOM" id="CLU_1459243_0_0_11"/>
<proteinExistence type="predicted"/>
<reference evidence="3" key="1">
    <citation type="submission" date="2014-08" db="EMBL/GenBank/DDBJ databases">
        <title>Coriobacteriaceae sp. complete genome.</title>
        <authorList>
            <person name="Looft T."/>
            <person name="Bayles D.O."/>
            <person name="Stanton T.B."/>
        </authorList>
    </citation>
    <scope>NUCLEOTIDE SEQUENCE [LARGE SCALE GENOMIC DNA]</scope>
    <source>
        <strain evidence="3">68-1-3</strain>
    </source>
</reference>
<dbReference type="InterPro" id="IPR002586">
    <property type="entry name" value="CobQ/CobB/MinD/ParA_Nub-bd_dom"/>
</dbReference>
<reference evidence="2 3" key="2">
    <citation type="journal article" date="2015" name="Genome Announc.">
        <title>Complete Genome Sequence of Coriobacteriaceae Strain 68-1-3, a Novel Mucus-Degrading Isolate from the Swine Intestinal Tract.</title>
        <authorList>
            <person name="Looft T."/>
            <person name="Bayles D.O."/>
            <person name="Alt D.P."/>
            <person name="Stanton T.B."/>
        </authorList>
    </citation>
    <scope>NUCLEOTIDE SEQUENCE [LARGE SCALE GENOMIC DNA]</scope>
    <source>
        <strain evidence="2 3">68-1-3</strain>
    </source>
</reference>
<dbReference type="InterPro" id="IPR050678">
    <property type="entry name" value="DNA_Partitioning_ATPase"/>
</dbReference>
<dbReference type="CDD" id="cd02042">
    <property type="entry name" value="ParAB_family"/>
    <property type="match status" value="1"/>
</dbReference>
<dbReference type="STRING" id="1531429.JI75_05955"/>
<dbReference type="PANTHER" id="PTHR13696:SF96">
    <property type="entry name" value="COBQ_COBB_MIND_PARA NUCLEOTIDE BINDING DOMAIN-CONTAINING PROTEIN"/>
    <property type="match status" value="1"/>
</dbReference>